<organism evidence="1 2">
    <name type="scientific">Vibrio cholerae</name>
    <dbReference type="NCBI Taxonomy" id="666"/>
    <lineage>
        <taxon>Bacteria</taxon>
        <taxon>Pseudomonadati</taxon>
        <taxon>Pseudomonadota</taxon>
        <taxon>Gammaproteobacteria</taxon>
        <taxon>Vibrionales</taxon>
        <taxon>Vibrionaceae</taxon>
        <taxon>Vibrio</taxon>
    </lineage>
</organism>
<name>A0A655YGF3_VIBCL</name>
<reference evidence="1 2" key="1">
    <citation type="submission" date="2015-07" db="EMBL/GenBank/DDBJ databases">
        <authorList>
            <consortium name="Pathogen Informatics"/>
        </authorList>
    </citation>
    <scope>NUCLEOTIDE SEQUENCE [LARGE SCALE GENOMIC DNA]</scope>
    <source>
        <strain evidence="1 2">A316</strain>
    </source>
</reference>
<gene>
    <name evidence="1" type="primary">cydB_1</name>
    <name evidence="1" type="ORF">ERS013200_01274</name>
</gene>
<dbReference type="Proteomes" id="UP000041770">
    <property type="component" value="Unassembled WGS sequence"/>
</dbReference>
<dbReference type="AlphaFoldDB" id="A0A655YGF3"/>
<evidence type="ECO:0000313" key="1">
    <source>
        <dbReference type="EMBL" id="CSC38101.1"/>
    </source>
</evidence>
<sequence length="40" mass="4832">MTGVAFVMLPIILFYTAFSYRTMFGRLDKQYIERNHHSLY</sequence>
<proteinExistence type="predicted"/>
<keyword evidence="1" id="KW-0560">Oxidoreductase</keyword>
<evidence type="ECO:0000313" key="2">
    <source>
        <dbReference type="Proteomes" id="UP000041770"/>
    </source>
</evidence>
<dbReference type="GO" id="GO:0016491">
    <property type="term" value="F:oxidoreductase activity"/>
    <property type="evidence" value="ECO:0007669"/>
    <property type="project" value="UniProtKB-KW"/>
</dbReference>
<protein>
    <submittedName>
        <fullName evidence="1">Cytochrome d ubiquinol oxidase, subunit II</fullName>
        <ecNumber evidence="1">1.10.3.-</ecNumber>
    </submittedName>
</protein>
<accession>A0A655YGF3</accession>
<dbReference type="EC" id="1.10.3.-" evidence="1"/>
<dbReference type="EMBL" id="CWQY01000006">
    <property type="protein sequence ID" value="CSC38101.1"/>
    <property type="molecule type" value="Genomic_DNA"/>
</dbReference>